<dbReference type="AlphaFoldDB" id="A0A371QVD1"/>
<reference evidence="4 5" key="1">
    <citation type="submission" date="2017-07" db="EMBL/GenBank/DDBJ databases">
        <title>Draft genome sequence of aerobic hyperthermophilic archaea, Pyrobaculum aerophilum YKB31 and YKB32.</title>
        <authorList>
            <person name="Mochizuki T."/>
            <person name="Berliner A.J."/>
            <person name="Yoshida-Takashima Y."/>
            <person name="Takaki Y."/>
            <person name="Nunoura T."/>
            <person name="Takai K."/>
        </authorList>
    </citation>
    <scope>NUCLEOTIDE SEQUENCE [LARGE SCALE GENOMIC DNA]</scope>
    <source>
        <strain evidence="2 5">YKB31</strain>
        <strain evidence="3 4">YKB32</strain>
    </source>
</reference>
<feature type="domain" description="PhoU" evidence="1">
    <location>
        <begin position="141"/>
        <end position="228"/>
    </location>
</feature>
<name>A0A371QVD1_9CREN</name>
<dbReference type="InterPro" id="IPR038078">
    <property type="entry name" value="PhoU-like_sf"/>
</dbReference>
<accession>A0A371QVD1</accession>
<evidence type="ECO:0000313" key="4">
    <source>
        <dbReference type="Proteomes" id="UP000256877"/>
    </source>
</evidence>
<dbReference type="EMBL" id="NMUF01000001">
    <property type="protein sequence ID" value="RFB00405.1"/>
    <property type="molecule type" value="Genomic_DNA"/>
</dbReference>
<dbReference type="InterPro" id="IPR026022">
    <property type="entry name" value="PhoU_dom"/>
</dbReference>
<sequence length="323" mass="37755">MRTNWYIRRLQKIRHGSYVISVPPEWISKEGLKPHNELYIVTNDGCLYIYVPYDVDNINIDVTNLDTSIIKYLILSYYMQGASEIHITSQKPLGAETKRLVKETIKKLRNADITDMGLNYIILRFKDETPYISIKDFLNEIENMFRFINNAVSDLVLAVINSDKMVVEEVIERIDDFDKNYRYIIRIVSKMAQFPQYNVFPSPRELIAYAALAKDLARSVYHLSKVANFYLHGANINGDALMATKRLYDELYKFYKLHNLETVATIKHTYEYIKRLLQVPNNKAEYELRRLAAYSIAIMDDILNIYCVPPKKKKAVTENIHAE</sequence>
<dbReference type="EMBL" id="NMUE01000045">
    <property type="protein sequence ID" value="RFA94015.1"/>
    <property type="molecule type" value="Genomic_DNA"/>
</dbReference>
<dbReference type="SUPFAM" id="SSF109755">
    <property type="entry name" value="PhoU-like"/>
    <property type="match status" value="1"/>
</dbReference>
<dbReference type="Gene3D" id="1.20.58.220">
    <property type="entry name" value="Phosphate transport system protein phou homolog 2, domain 2"/>
    <property type="match status" value="1"/>
</dbReference>
<evidence type="ECO:0000313" key="2">
    <source>
        <dbReference type="EMBL" id="RFA94015.1"/>
    </source>
</evidence>
<gene>
    <name evidence="2" type="ORF">CGL51_11340</name>
    <name evidence="3" type="ORF">CGL52_00670</name>
</gene>
<organism evidence="2 5">
    <name type="scientific">Pyrobaculum aerophilum</name>
    <dbReference type="NCBI Taxonomy" id="13773"/>
    <lineage>
        <taxon>Archaea</taxon>
        <taxon>Thermoproteota</taxon>
        <taxon>Thermoprotei</taxon>
        <taxon>Thermoproteales</taxon>
        <taxon>Thermoproteaceae</taxon>
        <taxon>Pyrobaculum</taxon>
    </lineage>
</organism>
<evidence type="ECO:0000313" key="5">
    <source>
        <dbReference type="Proteomes" id="UP000257123"/>
    </source>
</evidence>
<dbReference type="Proteomes" id="UP000256877">
    <property type="component" value="Unassembled WGS sequence"/>
</dbReference>
<protein>
    <recommendedName>
        <fullName evidence="1">PhoU domain-containing protein</fullName>
    </recommendedName>
</protein>
<evidence type="ECO:0000313" key="3">
    <source>
        <dbReference type="EMBL" id="RFB00405.1"/>
    </source>
</evidence>
<proteinExistence type="predicted"/>
<dbReference type="Proteomes" id="UP000257123">
    <property type="component" value="Unassembled WGS sequence"/>
</dbReference>
<evidence type="ECO:0000259" key="1">
    <source>
        <dbReference type="Pfam" id="PF01895"/>
    </source>
</evidence>
<comment type="caution">
    <text evidence="2">The sequence shown here is derived from an EMBL/GenBank/DDBJ whole genome shotgun (WGS) entry which is preliminary data.</text>
</comment>
<dbReference type="Pfam" id="PF01895">
    <property type="entry name" value="PhoU"/>
    <property type="match status" value="1"/>
</dbReference>